<feature type="signal peptide" evidence="1">
    <location>
        <begin position="1"/>
        <end position="18"/>
    </location>
</feature>
<keyword evidence="1" id="KW-0732">Signal</keyword>
<evidence type="ECO:0008006" key="4">
    <source>
        <dbReference type="Google" id="ProtNLM"/>
    </source>
</evidence>
<evidence type="ECO:0000256" key="1">
    <source>
        <dbReference type="SAM" id="SignalP"/>
    </source>
</evidence>
<organism evidence="2 3">
    <name type="scientific">Nelumbo nucifera</name>
    <name type="common">Sacred lotus</name>
    <dbReference type="NCBI Taxonomy" id="4432"/>
    <lineage>
        <taxon>Eukaryota</taxon>
        <taxon>Viridiplantae</taxon>
        <taxon>Streptophyta</taxon>
        <taxon>Embryophyta</taxon>
        <taxon>Tracheophyta</taxon>
        <taxon>Spermatophyta</taxon>
        <taxon>Magnoliopsida</taxon>
        <taxon>Proteales</taxon>
        <taxon>Nelumbonaceae</taxon>
        <taxon>Nelumbo</taxon>
    </lineage>
</organism>
<comment type="caution">
    <text evidence="2">The sequence shown here is derived from an EMBL/GenBank/DDBJ whole genome shotgun (WGS) entry which is preliminary data.</text>
</comment>
<evidence type="ECO:0000313" key="2">
    <source>
        <dbReference type="EMBL" id="DAD37754.1"/>
    </source>
</evidence>
<dbReference type="AlphaFoldDB" id="A0A822YUI2"/>
<proteinExistence type="predicted"/>
<evidence type="ECO:0000313" key="3">
    <source>
        <dbReference type="Proteomes" id="UP000607653"/>
    </source>
</evidence>
<dbReference type="EMBL" id="DUZY01000004">
    <property type="protein sequence ID" value="DAD37754.1"/>
    <property type="molecule type" value="Genomic_DNA"/>
</dbReference>
<feature type="chain" id="PRO_5032761114" description="Secreted protein" evidence="1">
    <location>
        <begin position="19"/>
        <end position="63"/>
    </location>
</feature>
<dbReference type="Proteomes" id="UP000607653">
    <property type="component" value="Unassembled WGS sequence"/>
</dbReference>
<keyword evidence="3" id="KW-1185">Reference proteome</keyword>
<accession>A0A822YUI2</accession>
<protein>
    <recommendedName>
        <fullName evidence="4">Secreted protein</fullName>
    </recommendedName>
</protein>
<reference evidence="2 3" key="1">
    <citation type="journal article" date="2020" name="Mol. Biol. Evol.">
        <title>Distinct Expression and Methylation Patterns for Genes with Different Fates following a Single Whole-Genome Duplication in Flowering Plants.</title>
        <authorList>
            <person name="Shi T."/>
            <person name="Rahmani R.S."/>
            <person name="Gugger P.F."/>
            <person name="Wang M."/>
            <person name="Li H."/>
            <person name="Zhang Y."/>
            <person name="Li Z."/>
            <person name="Wang Q."/>
            <person name="Van de Peer Y."/>
            <person name="Marchal K."/>
            <person name="Chen J."/>
        </authorList>
    </citation>
    <scope>NUCLEOTIDE SEQUENCE [LARGE SCALE GENOMIC DNA]</scope>
    <source>
        <tissue evidence="2">Leaf</tissue>
    </source>
</reference>
<sequence>MFLFFFFISYSFCFLLEAEIGALPYLLLCDGGKLFHHLEKHGRFFESKALVLFSHLMQVVILS</sequence>
<name>A0A822YUI2_NELNU</name>
<gene>
    <name evidence="2" type="ORF">HUJ06_008394</name>
</gene>